<evidence type="ECO:0000256" key="1">
    <source>
        <dbReference type="SAM" id="Coils"/>
    </source>
</evidence>
<dbReference type="AlphaFoldDB" id="A0A9Q9AHN2"/>
<keyword evidence="2" id="KW-0812">Transmembrane</keyword>
<keyword evidence="2" id="KW-0472">Membrane</keyword>
<organism evidence="3 4">
    <name type="scientific">Septoria linicola</name>
    <dbReference type="NCBI Taxonomy" id="215465"/>
    <lineage>
        <taxon>Eukaryota</taxon>
        <taxon>Fungi</taxon>
        <taxon>Dikarya</taxon>
        <taxon>Ascomycota</taxon>
        <taxon>Pezizomycotina</taxon>
        <taxon>Dothideomycetes</taxon>
        <taxon>Dothideomycetidae</taxon>
        <taxon>Mycosphaerellales</taxon>
        <taxon>Mycosphaerellaceae</taxon>
        <taxon>Septoria</taxon>
    </lineage>
</organism>
<dbReference type="EMBL" id="CP099419">
    <property type="protein sequence ID" value="USW49579.1"/>
    <property type="molecule type" value="Genomic_DNA"/>
</dbReference>
<keyword evidence="1" id="KW-0175">Coiled coil</keyword>
<evidence type="ECO:0000313" key="4">
    <source>
        <dbReference type="Proteomes" id="UP001056384"/>
    </source>
</evidence>
<name>A0A9Q9AHN2_9PEZI</name>
<feature type="coiled-coil region" evidence="1">
    <location>
        <begin position="56"/>
        <end position="91"/>
    </location>
</feature>
<reference evidence="3" key="1">
    <citation type="submission" date="2022-06" db="EMBL/GenBank/DDBJ databases">
        <title>Complete genome sequences of two strains of the flax pathogen Septoria linicola.</title>
        <authorList>
            <person name="Lapalu N."/>
            <person name="Simon A."/>
            <person name="Demenou B."/>
            <person name="Paumier D."/>
            <person name="Guillot M.-P."/>
            <person name="Gout L."/>
            <person name="Valade R."/>
        </authorList>
    </citation>
    <scope>NUCLEOTIDE SEQUENCE</scope>
    <source>
        <strain evidence="3">SE15195</strain>
    </source>
</reference>
<feature type="transmembrane region" description="Helical" evidence="2">
    <location>
        <begin position="6"/>
        <end position="28"/>
    </location>
</feature>
<keyword evidence="4" id="KW-1185">Reference proteome</keyword>
<protein>
    <submittedName>
        <fullName evidence="3">Uncharacterized protein</fullName>
    </submittedName>
</protein>
<dbReference type="Proteomes" id="UP001056384">
    <property type="component" value="Chromosome 2"/>
</dbReference>
<evidence type="ECO:0000256" key="2">
    <source>
        <dbReference type="SAM" id="Phobius"/>
    </source>
</evidence>
<evidence type="ECO:0000313" key="3">
    <source>
        <dbReference type="EMBL" id="USW49579.1"/>
    </source>
</evidence>
<dbReference type="OrthoDB" id="531190at2759"/>
<accession>A0A9Q9AHN2</accession>
<gene>
    <name evidence="3" type="ORF">Slin15195_G028980</name>
</gene>
<proteinExistence type="predicted"/>
<keyword evidence="2" id="KW-1133">Transmembrane helix</keyword>
<sequence>MANTDLTFPLVVAAIGLVGTVVSLLWGWHMQRVSERQADKIRNMDREHSDEMAAISRQHEKQLAEYNANMNEKLEDVKKQVEQRKVAENLTQKYSPPLLVAAYDLQQRLFELVEYPISRQHVSAQEGLDDLKIFSCYLAFNKDEGLKDIRNMMYIIDQELDQRRDQVGDGANVGVWPGHRVVICERMIVSGSKCEVNELLDGGFGLEVKGFDQPKTEFADIFMEPMGFFCKAIDDMLEGRLHRLEHRDAMFRCLQHFLVDLVVMLDTSKAYIAEDPARRPKCNSSSRGCDCADCADRDTNLNEILKARQRSRYHEEGLWPVSGIFPSRSMEWHHTTKSYVDGAGKEFPLGPVKRMTYYVNLD</sequence>